<dbReference type="OrthoDB" id="9795626at2"/>
<dbReference type="GO" id="GO:0016887">
    <property type="term" value="F:ATP hydrolysis activity"/>
    <property type="evidence" value="ECO:0007669"/>
    <property type="project" value="InterPro"/>
</dbReference>
<feature type="coiled-coil region" evidence="4">
    <location>
        <begin position="280"/>
        <end position="364"/>
    </location>
</feature>
<dbReference type="EMBL" id="VDGH01000006">
    <property type="protein sequence ID" value="TQR13030.1"/>
    <property type="molecule type" value="Genomic_DNA"/>
</dbReference>
<evidence type="ECO:0000256" key="3">
    <source>
        <dbReference type="ARBA" id="ARBA00013368"/>
    </source>
</evidence>
<dbReference type="Gene3D" id="3.40.50.300">
    <property type="entry name" value="P-loop containing nucleotide triphosphate hydrolases"/>
    <property type="match status" value="2"/>
</dbReference>
<feature type="coiled-coil region" evidence="4">
    <location>
        <begin position="566"/>
        <end position="704"/>
    </location>
</feature>
<comment type="caution">
    <text evidence="6">The sequence shown here is derived from an EMBL/GenBank/DDBJ whole genome shotgun (WGS) entry which is preliminary data.</text>
</comment>
<dbReference type="InterPro" id="IPR038729">
    <property type="entry name" value="Rad50/SbcC_AAA"/>
</dbReference>
<dbReference type="InterPro" id="IPR027417">
    <property type="entry name" value="P-loop_NTPase"/>
</dbReference>
<evidence type="ECO:0000259" key="5">
    <source>
        <dbReference type="Pfam" id="PF13476"/>
    </source>
</evidence>
<dbReference type="SUPFAM" id="SSF52540">
    <property type="entry name" value="P-loop containing nucleoside triphosphate hydrolases"/>
    <property type="match status" value="2"/>
</dbReference>
<reference evidence="6 7" key="1">
    <citation type="submission" date="2019-05" db="EMBL/GenBank/DDBJ databases">
        <title>Psychrobacillus vulpis sp. nov., a new species isolated from feces of a red fox that inhabits in The Tablas de Daimiel Natural Park, Albacete, Spain.</title>
        <authorList>
            <person name="Rodriguez M."/>
            <person name="Reina J.C."/>
            <person name="Bejar V."/>
            <person name="Llamas I."/>
        </authorList>
    </citation>
    <scope>NUCLEOTIDE SEQUENCE [LARGE SCALE GENOMIC DNA]</scope>
    <source>
        <strain evidence="6 7">NEAU-3TGS17</strain>
    </source>
</reference>
<evidence type="ECO:0000256" key="2">
    <source>
        <dbReference type="ARBA" id="ARBA00011322"/>
    </source>
</evidence>
<accession>A0A544T6F9</accession>
<evidence type="ECO:0000256" key="1">
    <source>
        <dbReference type="ARBA" id="ARBA00006930"/>
    </source>
</evidence>
<protein>
    <recommendedName>
        <fullName evidence="3">Nuclease SbcCD subunit C</fullName>
    </recommendedName>
</protein>
<sequence length="1026" mass="117222">MKPLQLKMTAFGPYKFSETIDFTELKDNRLFVISGATGAGKTTIFDGICFALYGAGSGEDRRDTKIMRSDFATDDTHTAVELIFEIHNQKYRILRQLSHVKKGNKSATGERYEFFELQEAGEVPVVERQIVSEINKKVEEIIGLTLDQFSQIVMLPQGEFRKLLTSPTENKEAILRKIFKTEPYKMISEKLKDKKLIAEAELKKEELTRNGYTEQILASFPVRESSVFELIESSSFNTYQLVDALKEETNFYTEKIQLDEFTYNEAYTQHATKQVAYYEAKATNERFQELETKEQQLESLKEQTEVYAHKQSQLEAAERASTIETIETYYSDLQKEVQNKETLLELAQEEMTRAEEILEKVNILYNEEVSKKGVREKSVEAVIQLNGLVPLFEELETKKREMLLLEKSTASVKSQLDEKSMLFHKEKEAATEQKSVIDKLEDLVEPLDTKVQQLSLLQEQHTVIQEYLAIEKELQALMEKEIEQQNLFRDMKEAYDAEERKWMNNQASILASKLLPGEPCPVCGSKEHNTTSVDSHEESMNEEALRLLKEGLTQQETKWLTIRANKEAVKNQLQNLQERIEQLQVNMGQAEQVTGKLKQLQTDVSALRIEKNKLSLLKQPYKDLLAKVGNLEQEKNQLEMNYQQQKGLLEQAKAVYESKKIAIPAHVSSLQELQVQLLEAKRQKEALEHAWEETQNRLKSAQGACTKAVLTLEHADAAEKETKEKLDKAFENFQEALGKASFESVEAYKAAQLAEKERMVLKEQCMAYKQTVHTLTEQVTEGRQQLATKVKVELAPLEVELVQLKETYEQALNALNSTKEYEKAGRILEGKIVATSERIAGLEQQVHRIVDLYDMLRGQNHFKISFERYVQIEYLEQIVAAANERLKHMSNGQFQLLRSERQETHGKQSGLGLDVYDAYTGQTRDVKTLSGGEKFNTSLCLALGMADVIQSFQGSIRIDTMFIDEGFGSLDEESLNKAIDTLVDLQKSGRMIGVISHVAELKASIPAILEVEKAKEGYSKTKFVIK</sequence>
<gene>
    <name evidence="6" type="ORF">FG382_10865</name>
</gene>
<dbReference type="PANTHER" id="PTHR32114:SF2">
    <property type="entry name" value="ABC TRANSPORTER ABCH.3"/>
    <property type="match status" value="1"/>
</dbReference>
<proteinExistence type="inferred from homology"/>
<feature type="coiled-coil region" evidence="4">
    <location>
        <begin position="751"/>
        <end position="814"/>
    </location>
</feature>
<organism evidence="6 7">
    <name type="scientific">Psychrobacillus lasiicapitis</name>
    <dbReference type="NCBI Taxonomy" id="1636719"/>
    <lineage>
        <taxon>Bacteria</taxon>
        <taxon>Bacillati</taxon>
        <taxon>Bacillota</taxon>
        <taxon>Bacilli</taxon>
        <taxon>Bacillales</taxon>
        <taxon>Bacillaceae</taxon>
        <taxon>Psychrobacillus</taxon>
    </lineage>
</organism>
<comment type="similarity">
    <text evidence="1">Belongs to the SMC family. SbcC subfamily.</text>
</comment>
<dbReference type="Pfam" id="PF13558">
    <property type="entry name" value="SbcC_Walker_B"/>
    <property type="match status" value="1"/>
</dbReference>
<keyword evidence="7" id="KW-1185">Reference proteome</keyword>
<evidence type="ECO:0000313" key="6">
    <source>
        <dbReference type="EMBL" id="TQR13030.1"/>
    </source>
</evidence>
<keyword evidence="4" id="KW-0175">Coiled coil</keyword>
<dbReference type="GO" id="GO:0006302">
    <property type="term" value="P:double-strand break repair"/>
    <property type="evidence" value="ECO:0007669"/>
    <property type="project" value="InterPro"/>
</dbReference>
<dbReference type="RefSeq" id="WP_142538912.1">
    <property type="nucleotide sequence ID" value="NZ_BMIE01000004.1"/>
</dbReference>
<comment type="subunit">
    <text evidence="2">Heterodimer of SbcC and SbcD.</text>
</comment>
<dbReference type="PANTHER" id="PTHR32114">
    <property type="entry name" value="ABC TRANSPORTER ABCH.3"/>
    <property type="match status" value="1"/>
</dbReference>
<name>A0A544T6F9_9BACI</name>
<feature type="domain" description="Rad50/SbcC-type AAA" evidence="5">
    <location>
        <begin position="5"/>
        <end position="206"/>
    </location>
</feature>
<dbReference type="Pfam" id="PF13476">
    <property type="entry name" value="AAA_23"/>
    <property type="match status" value="1"/>
</dbReference>
<evidence type="ECO:0000256" key="4">
    <source>
        <dbReference type="SAM" id="Coils"/>
    </source>
</evidence>
<dbReference type="AlphaFoldDB" id="A0A544T6F9"/>
<evidence type="ECO:0000313" key="7">
    <source>
        <dbReference type="Proteomes" id="UP000317316"/>
    </source>
</evidence>
<dbReference type="Proteomes" id="UP000317316">
    <property type="component" value="Unassembled WGS sequence"/>
</dbReference>